<feature type="transmembrane region" description="Helical" evidence="3">
    <location>
        <begin position="192"/>
        <end position="210"/>
    </location>
</feature>
<evidence type="ECO:0000256" key="1">
    <source>
        <dbReference type="ARBA" id="ARBA00012528"/>
    </source>
</evidence>
<feature type="transmembrane region" description="Helical" evidence="3">
    <location>
        <begin position="33"/>
        <end position="51"/>
    </location>
</feature>
<dbReference type="PANTHER" id="PTHR45138">
    <property type="entry name" value="REGULATORY COMPONENTS OF SENSORY TRANSDUCTION SYSTEM"/>
    <property type="match status" value="1"/>
</dbReference>
<dbReference type="Proteomes" id="UP001236500">
    <property type="component" value="Chromosome"/>
</dbReference>
<dbReference type="InterPro" id="IPR050469">
    <property type="entry name" value="Diguanylate_Cyclase"/>
</dbReference>
<dbReference type="PANTHER" id="PTHR45138:SF9">
    <property type="entry name" value="DIGUANYLATE CYCLASE DGCM-RELATED"/>
    <property type="match status" value="1"/>
</dbReference>
<dbReference type="EC" id="2.7.7.65" evidence="1"/>
<dbReference type="Pfam" id="PF00990">
    <property type="entry name" value="GGDEF"/>
    <property type="match status" value="1"/>
</dbReference>
<evidence type="ECO:0000259" key="4">
    <source>
        <dbReference type="PROSITE" id="PS50887"/>
    </source>
</evidence>
<sequence length="414" mass="46014">MTALHYIYITMLLTSAMLCSIFLIAWITIERKLHTILWSILYGVSIVNMLMNATKDWMPNPEIYWMLVNATSLIVQGLAISGYRNRAGLNPLPRSILGYLLLVEVSIGYFTLVNHHMGLRVALTPLSSVVMSTLCIHALYHNSKFSRPAEKATAIIFAIYAATQITTAFFGLMQGAERDEYWLNLYSQVNFMAMPAAYSGIGLFTVLLIADDLSTRMRRLATTDQLTGLLNRRGFFEAAELYIQRNLRADNRVYLTITDIDYFKKINDRYGHIAGDIALRRISAVIADKLPQDSIAARMGGEEFTLLFRAPNLDIARKRLLQLKDAIETTTVSGKQWHFRMTASFGLVSVSQDPDAIDQAIAKADSLLYQAKALGRNCIVDEAAGATAEKNGSGAGMASRAAARQTQTKKAAFI</sequence>
<dbReference type="SUPFAM" id="SSF55073">
    <property type="entry name" value="Nucleotide cyclase"/>
    <property type="match status" value="1"/>
</dbReference>
<keyword evidence="3" id="KW-0472">Membrane</keyword>
<keyword evidence="6" id="KW-1185">Reference proteome</keyword>
<feature type="transmembrane region" description="Helical" evidence="3">
    <location>
        <begin position="119"/>
        <end position="140"/>
    </location>
</feature>
<dbReference type="RefSeq" id="WP_280317514.1">
    <property type="nucleotide sequence ID" value="NZ_CP118605.1"/>
</dbReference>
<dbReference type="SMART" id="SM00267">
    <property type="entry name" value="GGDEF"/>
    <property type="match status" value="1"/>
</dbReference>
<reference evidence="5 6" key="1">
    <citation type="submission" date="2023-02" db="EMBL/GenBank/DDBJ databases">
        <title>Description and genomic characterization of Microbulbifer bruguierae sp. nov., isolated from the sediment of mangrove plant Bruguiera sexangula.</title>
        <authorList>
            <person name="Long M."/>
        </authorList>
    </citation>
    <scope>NUCLEOTIDE SEQUENCE [LARGE SCALE GENOMIC DNA]</scope>
    <source>
        <strain evidence="5 6">H12</strain>
    </source>
</reference>
<gene>
    <name evidence="5" type="ORF">PVT68_09610</name>
</gene>
<organism evidence="5 6">
    <name type="scientific">Microbulbifer bruguierae</name>
    <dbReference type="NCBI Taxonomy" id="3029061"/>
    <lineage>
        <taxon>Bacteria</taxon>
        <taxon>Pseudomonadati</taxon>
        <taxon>Pseudomonadota</taxon>
        <taxon>Gammaproteobacteria</taxon>
        <taxon>Cellvibrionales</taxon>
        <taxon>Microbulbiferaceae</taxon>
        <taxon>Microbulbifer</taxon>
    </lineage>
</organism>
<evidence type="ECO:0000256" key="3">
    <source>
        <dbReference type="SAM" id="Phobius"/>
    </source>
</evidence>
<feature type="transmembrane region" description="Helical" evidence="3">
    <location>
        <begin position="95"/>
        <end position="113"/>
    </location>
</feature>
<evidence type="ECO:0000313" key="5">
    <source>
        <dbReference type="EMBL" id="WGL15036.1"/>
    </source>
</evidence>
<evidence type="ECO:0000256" key="2">
    <source>
        <dbReference type="ARBA" id="ARBA00034247"/>
    </source>
</evidence>
<feature type="transmembrane region" description="Helical" evidence="3">
    <location>
        <begin position="6"/>
        <end position="26"/>
    </location>
</feature>
<dbReference type="InterPro" id="IPR029787">
    <property type="entry name" value="Nucleotide_cyclase"/>
</dbReference>
<feature type="transmembrane region" description="Helical" evidence="3">
    <location>
        <begin position="63"/>
        <end position="83"/>
    </location>
</feature>
<evidence type="ECO:0000313" key="6">
    <source>
        <dbReference type="Proteomes" id="UP001236500"/>
    </source>
</evidence>
<dbReference type="InterPro" id="IPR043128">
    <property type="entry name" value="Rev_trsase/Diguanyl_cyclase"/>
</dbReference>
<feature type="domain" description="GGDEF" evidence="4">
    <location>
        <begin position="251"/>
        <end position="384"/>
    </location>
</feature>
<dbReference type="EMBL" id="CP118605">
    <property type="protein sequence ID" value="WGL15036.1"/>
    <property type="molecule type" value="Genomic_DNA"/>
</dbReference>
<dbReference type="PROSITE" id="PS50887">
    <property type="entry name" value="GGDEF"/>
    <property type="match status" value="1"/>
</dbReference>
<keyword evidence="3" id="KW-0812">Transmembrane</keyword>
<keyword evidence="3" id="KW-1133">Transmembrane helix</keyword>
<dbReference type="Gene3D" id="3.30.70.270">
    <property type="match status" value="1"/>
</dbReference>
<dbReference type="InterPro" id="IPR000160">
    <property type="entry name" value="GGDEF_dom"/>
</dbReference>
<dbReference type="CDD" id="cd01949">
    <property type="entry name" value="GGDEF"/>
    <property type="match status" value="1"/>
</dbReference>
<dbReference type="NCBIfam" id="TIGR00254">
    <property type="entry name" value="GGDEF"/>
    <property type="match status" value="1"/>
</dbReference>
<name>A0ABY8N812_9GAMM</name>
<protein>
    <recommendedName>
        <fullName evidence="1">diguanylate cyclase</fullName>
        <ecNumber evidence="1">2.7.7.65</ecNumber>
    </recommendedName>
</protein>
<proteinExistence type="predicted"/>
<accession>A0ABY8N812</accession>
<comment type="catalytic activity">
    <reaction evidence="2">
        <text>2 GTP = 3',3'-c-di-GMP + 2 diphosphate</text>
        <dbReference type="Rhea" id="RHEA:24898"/>
        <dbReference type="ChEBI" id="CHEBI:33019"/>
        <dbReference type="ChEBI" id="CHEBI:37565"/>
        <dbReference type="ChEBI" id="CHEBI:58805"/>
        <dbReference type="EC" id="2.7.7.65"/>
    </reaction>
</comment>
<feature type="transmembrane region" description="Helical" evidence="3">
    <location>
        <begin position="152"/>
        <end position="172"/>
    </location>
</feature>